<feature type="region of interest" description="Disordered" evidence="1">
    <location>
        <begin position="1"/>
        <end position="25"/>
    </location>
</feature>
<evidence type="ECO:0000256" key="1">
    <source>
        <dbReference type="SAM" id="MobiDB-lite"/>
    </source>
</evidence>
<comment type="caution">
    <text evidence="2">The sequence shown here is derived from an EMBL/GenBank/DDBJ whole genome shotgun (WGS) entry which is preliminary data.</text>
</comment>
<sequence length="82" mass="9101">MDGHRECASDPGSRLDRTYHGTDVGLGTTQSVVRISEEGSFSNNQEGPLPGQSLPAEPRESQLFKLGHQICLRLRRSPRNRI</sequence>
<feature type="compositionally biased region" description="Basic and acidic residues" evidence="1">
    <location>
        <begin position="1"/>
        <end position="20"/>
    </location>
</feature>
<gene>
    <name evidence="2" type="ORF">QR680_016637</name>
</gene>
<feature type="region of interest" description="Disordered" evidence="1">
    <location>
        <begin position="37"/>
        <end position="56"/>
    </location>
</feature>
<keyword evidence="3" id="KW-1185">Reference proteome</keyword>
<proteinExistence type="predicted"/>
<feature type="compositionally biased region" description="Polar residues" evidence="1">
    <location>
        <begin position="37"/>
        <end position="46"/>
    </location>
</feature>
<reference evidence="2" key="1">
    <citation type="submission" date="2023-06" db="EMBL/GenBank/DDBJ databases">
        <title>Genomic analysis of the entomopathogenic nematode Steinernema hermaphroditum.</title>
        <authorList>
            <person name="Schwarz E.M."/>
            <person name="Heppert J.K."/>
            <person name="Baniya A."/>
            <person name="Schwartz H.T."/>
            <person name="Tan C.-H."/>
            <person name="Antoshechkin I."/>
            <person name="Sternberg P.W."/>
            <person name="Goodrich-Blair H."/>
            <person name="Dillman A.R."/>
        </authorList>
    </citation>
    <scope>NUCLEOTIDE SEQUENCE</scope>
    <source>
        <strain evidence="2">PS9179</strain>
        <tissue evidence="2">Whole animal</tissue>
    </source>
</reference>
<evidence type="ECO:0000313" key="3">
    <source>
        <dbReference type="Proteomes" id="UP001175271"/>
    </source>
</evidence>
<protein>
    <submittedName>
        <fullName evidence="2">Uncharacterized protein</fullName>
    </submittedName>
</protein>
<evidence type="ECO:0000313" key="2">
    <source>
        <dbReference type="EMBL" id="KAK0402959.1"/>
    </source>
</evidence>
<dbReference type="AlphaFoldDB" id="A0AA39HCT8"/>
<name>A0AA39HCT8_9BILA</name>
<accession>A0AA39HCT8</accession>
<dbReference type="EMBL" id="JAUCMV010000004">
    <property type="protein sequence ID" value="KAK0402959.1"/>
    <property type="molecule type" value="Genomic_DNA"/>
</dbReference>
<dbReference type="Proteomes" id="UP001175271">
    <property type="component" value="Unassembled WGS sequence"/>
</dbReference>
<organism evidence="2 3">
    <name type="scientific">Steinernema hermaphroditum</name>
    <dbReference type="NCBI Taxonomy" id="289476"/>
    <lineage>
        <taxon>Eukaryota</taxon>
        <taxon>Metazoa</taxon>
        <taxon>Ecdysozoa</taxon>
        <taxon>Nematoda</taxon>
        <taxon>Chromadorea</taxon>
        <taxon>Rhabditida</taxon>
        <taxon>Tylenchina</taxon>
        <taxon>Panagrolaimomorpha</taxon>
        <taxon>Strongyloidoidea</taxon>
        <taxon>Steinernematidae</taxon>
        <taxon>Steinernema</taxon>
    </lineage>
</organism>